<organism evidence="2 3">
    <name type="scientific">Sinosporangium siamense</name>
    <dbReference type="NCBI Taxonomy" id="1367973"/>
    <lineage>
        <taxon>Bacteria</taxon>
        <taxon>Bacillati</taxon>
        <taxon>Actinomycetota</taxon>
        <taxon>Actinomycetes</taxon>
        <taxon>Streptosporangiales</taxon>
        <taxon>Streptosporangiaceae</taxon>
        <taxon>Sinosporangium</taxon>
    </lineage>
</organism>
<dbReference type="AlphaFoldDB" id="A0A919RM72"/>
<evidence type="ECO:0000313" key="2">
    <source>
        <dbReference type="EMBL" id="GII94706.1"/>
    </source>
</evidence>
<name>A0A919RM72_9ACTN</name>
<proteinExistence type="predicted"/>
<sequence length="76" mass="8197">MGKRANGEGSVFPYKDGWAGYVWVTTPDGKKTRIMGLRQDPRGDTREVAQAPRPREQGAGTDQTPHDGCIPDALAG</sequence>
<keyword evidence="3" id="KW-1185">Reference proteome</keyword>
<evidence type="ECO:0000256" key="1">
    <source>
        <dbReference type="SAM" id="MobiDB-lite"/>
    </source>
</evidence>
<dbReference type="Proteomes" id="UP000606172">
    <property type="component" value="Unassembled WGS sequence"/>
</dbReference>
<evidence type="ECO:0000313" key="3">
    <source>
        <dbReference type="Proteomes" id="UP000606172"/>
    </source>
</evidence>
<reference evidence="2" key="1">
    <citation type="submission" date="2021-01" db="EMBL/GenBank/DDBJ databases">
        <title>Whole genome shotgun sequence of Sinosporangium siamense NBRC 109515.</title>
        <authorList>
            <person name="Komaki H."/>
            <person name="Tamura T."/>
        </authorList>
    </citation>
    <scope>NUCLEOTIDE SEQUENCE</scope>
    <source>
        <strain evidence="2">NBRC 109515</strain>
    </source>
</reference>
<protein>
    <submittedName>
        <fullName evidence="2">Uncharacterized protein</fullName>
    </submittedName>
</protein>
<feature type="region of interest" description="Disordered" evidence="1">
    <location>
        <begin position="33"/>
        <end position="76"/>
    </location>
</feature>
<dbReference type="EMBL" id="BOOW01000030">
    <property type="protein sequence ID" value="GII94706.1"/>
    <property type="molecule type" value="Genomic_DNA"/>
</dbReference>
<gene>
    <name evidence="2" type="ORF">Ssi02_49370</name>
</gene>
<comment type="caution">
    <text evidence="2">The sequence shown here is derived from an EMBL/GenBank/DDBJ whole genome shotgun (WGS) entry which is preliminary data.</text>
</comment>
<accession>A0A919RM72</accession>